<evidence type="ECO:0000313" key="1">
    <source>
        <dbReference type="EMBL" id="EEP54594.1"/>
    </source>
</evidence>
<sequence>MEENLVNEYGIFTPNKVTNQTAEEVYREWLENKNNPPKTEPTEIELLNKQLLETQATLAEMQYNNLLKENGGM</sequence>
<accession>C4IGY9</accession>
<proteinExistence type="predicted"/>
<name>C4IGY9_CLOBU</name>
<protein>
    <submittedName>
        <fullName evidence="1">Uncharacterized protein</fullName>
    </submittedName>
</protein>
<evidence type="ECO:0000313" key="2">
    <source>
        <dbReference type="Proteomes" id="UP000003081"/>
    </source>
</evidence>
<keyword evidence="2" id="KW-1185">Reference proteome</keyword>
<comment type="caution">
    <text evidence="1">The sequence shown here is derived from an EMBL/GenBank/DDBJ whole genome shotgun (WGS) entry which is preliminary data.</text>
</comment>
<dbReference type="RefSeq" id="WP_003415396.1">
    <property type="nucleotide sequence ID" value="NZ_ACOM01000005.1"/>
</dbReference>
<gene>
    <name evidence="1" type="ORF">CLP_2683</name>
</gene>
<dbReference type="HOGENOM" id="CLU_2698053_0_0_9"/>
<dbReference type="EMBL" id="ACOM01000005">
    <property type="protein sequence ID" value="EEP54594.1"/>
    <property type="molecule type" value="Genomic_DNA"/>
</dbReference>
<organism evidence="1 2">
    <name type="scientific">Clostridium butyricum E4 str. BoNT E BL5262</name>
    <dbReference type="NCBI Taxonomy" id="632245"/>
    <lineage>
        <taxon>Bacteria</taxon>
        <taxon>Bacillati</taxon>
        <taxon>Bacillota</taxon>
        <taxon>Clostridia</taxon>
        <taxon>Eubacteriales</taxon>
        <taxon>Clostridiaceae</taxon>
        <taxon>Clostridium</taxon>
    </lineage>
</organism>
<dbReference type="Proteomes" id="UP000003081">
    <property type="component" value="Unassembled WGS sequence"/>
</dbReference>
<dbReference type="AlphaFoldDB" id="C4IGY9"/>
<reference evidence="1 2" key="1">
    <citation type="submission" date="2009-08" db="EMBL/GenBank/DDBJ databases">
        <authorList>
            <person name="Shrivastava S."/>
            <person name="Brinkac L.B."/>
            <person name="Brown J.L."/>
            <person name="Bruce D.B."/>
            <person name="Detter C."/>
            <person name="Green L.D."/>
            <person name="Munk C.A."/>
            <person name="Rogers Y.C."/>
            <person name="Tapia R."/>
            <person name="Sims D.R."/>
            <person name="Smith L.A."/>
            <person name="Smith T.J."/>
            <person name="Sutton G."/>
            <person name="Brettin T."/>
        </authorList>
    </citation>
    <scope>NUCLEOTIDE SEQUENCE [LARGE SCALE GENOMIC DNA]</scope>
    <source>
        <strain evidence="2">E4 str. BoNT E BL5262</strain>
    </source>
</reference>